<evidence type="ECO:0000313" key="1">
    <source>
        <dbReference type="EMBL" id="CAG7827920.1"/>
    </source>
</evidence>
<dbReference type="GO" id="GO:0004558">
    <property type="term" value="F:alpha-1,4-glucosidase activity"/>
    <property type="evidence" value="ECO:0007669"/>
    <property type="project" value="TreeGrafter"/>
</dbReference>
<dbReference type="Proteomes" id="UP000708208">
    <property type="component" value="Unassembled WGS sequence"/>
</dbReference>
<feature type="non-terminal residue" evidence="1">
    <location>
        <position position="1"/>
    </location>
</feature>
<dbReference type="EMBL" id="CAJVCH010545366">
    <property type="protein sequence ID" value="CAG7827920.1"/>
    <property type="molecule type" value="Genomic_DNA"/>
</dbReference>
<dbReference type="PANTHER" id="PTHR22762">
    <property type="entry name" value="ALPHA-GLUCOSIDASE"/>
    <property type="match status" value="1"/>
</dbReference>
<sequence length="74" mass="8721">LTFSNQFLQIATRLPTKNLYGIGENEQHSFRHKFDQYYTWPLYTRDQPPNSNDNMYSVHPRYTVLENDGSAHGV</sequence>
<organism evidence="1 2">
    <name type="scientific">Allacma fusca</name>
    <dbReference type="NCBI Taxonomy" id="39272"/>
    <lineage>
        <taxon>Eukaryota</taxon>
        <taxon>Metazoa</taxon>
        <taxon>Ecdysozoa</taxon>
        <taxon>Arthropoda</taxon>
        <taxon>Hexapoda</taxon>
        <taxon>Collembola</taxon>
        <taxon>Symphypleona</taxon>
        <taxon>Sminthuridae</taxon>
        <taxon>Allacma</taxon>
    </lineage>
</organism>
<dbReference type="AlphaFoldDB" id="A0A8J2LA31"/>
<name>A0A8J2LA31_9HEXA</name>
<comment type="caution">
    <text evidence="1">The sequence shown here is derived from an EMBL/GenBank/DDBJ whole genome shotgun (WGS) entry which is preliminary data.</text>
</comment>
<evidence type="ECO:0000313" key="2">
    <source>
        <dbReference type="Proteomes" id="UP000708208"/>
    </source>
</evidence>
<dbReference type="OrthoDB" id="1334205at2759"/>
<feature type="non-terminal residue" evidence="1">
    <location>
        <position position="74"/>
    </location>
</feature>
<accession>A0A8J2LA31</accession>
<reference evidence="1" key="1">
    <citation type="submission" date="2021-06" db="EMBL/GenBank/DDBJ databases">
        <authorList>
            <person name="Hodson N. C."/>
            <person name="Mongue J. A."/>
            <person name="Jaron S. K."/>
        </authorList>
    </citation>
    <scope>NUCLEOTIDE SEQUENCE</scope>
</reference>
<protein>
    <submittedName>
        <fullName evidence="1">Uncharacterized protein</fullName>
    </submittedName>
</protein>
<keyword evidence="2" id="KW-1185">Reference proteome</keyword>
<gene>
    <name evidence="1" type="ORF">AFUS01_LOCUS37875</name>
</gene>
<proteinExistence type="predicted"/>
<dbReference type="PANTHER" id="PTHR22762:SF133">
    <property type="entry name" value="P-TYPE DOMAIN-CONTAINING PROTEIN"/>
    <property type="match status" value="1"/>
</dbReference>